<proteinExistence type="predicted"/>
<reference evidence="2 3" key="1">
    <citation type="submission" date="2017-12" db="EMBL/GenBank/DDBJ databases">
        <title>Comparative genomics of Botrytis spp.</title>
        <authorList>
            <person name="Valero-Jimenez C.A."/>
            <person name="Tapia P."/>
            <person name="Veloso J."/>
            <person name="Silva-Moreno E."/>
            <person name="Staats M."/>
            <person name="Valdes J.H."/>
            <person name="Van Kan J.A.L."/>
        </authorList>
    </citation>
    <scope>NUCLEOTIDE SEQUENCE [LARGE SCALE GENOMIC DNA]</scope>
    <source>
        <strain evidence="2 3">MUCL435</strain>
    </source>
</reference>
<dbReference type="Proteomes" id="UP000308671">
    <property type="component" value="Unassembled WGS sequence"/>
</dbReference>
<dbReference type="AlphaFoldDB" id="A0A4V4HUB5"/>
<feature type="region of interest" description="Disordered" evidence="1">
    <location>
        <begin position="407"/>
        <end position="496"/>
    </location>
</feature>
<feature type="compositionally biased region" description="Low complexity" evidence="1">
    <location>
        <begin position="320"/>
        <end position="336"/>
    </location>
</feature>
<sequence>MCVDTLITYTACGCKIMIKTICFDHIQHTLKQQDRNPCPKKVHGLYTMRHDFGAVIHPEPISLSSGSPSFLAITRTNKCVSHRTSPNLCFLKSGAKLEDGRIFRHGSHRTRHYYEFERDPNDPRERWESWERKNCGKTRQRADSMEANVSTGEDRLMNLEADKENSHKEREAEIREWQEETKNNRPPRVNVEEKVVEKEQPAPGRKTVNHVLYDMFDPRSDDEFSDDDWKPEPKVEVDPGDTVPWSSNTARSFSDPTRASGTNTNQDAYTSPTTHDDGVLFKDHNTNSLHGAETDRPATPHSEFNFNPPFTGTHTKYNADKSNSSHGSSSARSSNAMDLGSPRHRAQIPDKIPPRRHDLYRPRYPSMPVDAHSSFWAGHLNQVGSGRPPPYFPSPSTLAPYNAAAGRSSGFAGGRDENTANGDGETRGVYGNYTGEENHERENKKARVEKSGASNVDFDNTMSSTRDHGSGGISTNESEKQTADGMNGAGDDIEMA</sequence>
<evidence type="ECO:0000256" key="1">
    <source>
        <dbReference type="SAM" id="MobiDB-lite"/>
    </source>
</evidence>
<evidence type="ECO:0000313" key="3">
    <source>
        <dbReference type="Proteomes" id="UP000308671"/>
    </source>
</evidence>
<feature type="compositionally biased region" description="Basic and acidic residues" evidence="1">
    <location>
        <begin position="436"/>
        <end position="450"/>
    </location>
</feature>
<keyword evidence="3" id="KW-1185">Reference proteome</keyword>
<feature type="compositionally biased region" description="Polar residues" evidence="1">
    <location>
        <begin position="302"/>
        <end position="316"/>
    </location>
</feature>
<dbReference type="EMBL" id="PQXL01000229">
    <property type="protein sequence ID" value="THV48756.1"/>
    <property type="molecule type" value="Genomic_DNA"/>
</dbReference>
<feature type="compositionally biased region" description="Basic and acidic residues" evidence="1">
    <location>
        <begin position="216"/>
        <end position="237"/>
    </location>
</feature>
<evidence type="ECO:0000313" key="2">
    <source>
        <dbReference type="EMBL" id="THV48756.1"/>
    </source>
</evidence>
<feature type="compositionally biased region" description="Polar residues" evidence="1">
    <location>
        <begin position="452"/>
        <end position="464"/>
    </location>
</feature>
<accession>A0A4V4HUB5</accession>
<protein>
    <submittedName>
        <fullName evidence="2">Uncharacterized protein</fullName>
    </submittedName>
</protein>
<name>A0A4V4HUB5_9HELO</name>
<dbReference type="OrthoDB" id="3526530at2759"/>
<feature type="region of interest" description="Disordered" evidence="1">
    <location>
        <begin position="161"/>
        <end position="365"/>
    </location>
</feature>
<feature type="compositionally biased region" description="Polar residues" evidence="1">
    <location>
        <begin position="244"/>
        <end position="273"/>
    </location>
</feature>
<feature type="compositionally biased region" description="Basic and acidic residues" evidence="1">
    <location>
        <begin position="352"/>
        <end position="361"/>
    </location>
</feature>
<feature type="compositionally biased region" description="Basic and acidic residues" evidence="1">
    <location>
        <begin position="161"/>
        <end position="183"/>
    </location>
</feature>
<feature type="compositionally biased region" description="Basic and acidic residues" evidence="1">
    <location>
        <begin position="274"/>
        <end position="285"/>
    </location>
</feature>
<organism evidence="2 3">
    <name type="scientific">Botrytis galanthina</name>
    <dbReference type="NCBI Taxonomy" id="278940"/>
    <lineage>
        <taxon>Eukaryota</taxon>
        <taxon>Fungi</taxon>
        <taxon>Dikarya</taxon>
        <taxon>Ascomycota</taxon>
        <taxon>Pezizomycotina</taxon>
        <taxon>Leotiomycetes</taxon>
        <taxon>Helotiales</taxon>
        <taxon>Sclerotiniaceae</taxon>
        <taxon>Botrytis</taxon>
    </lineage>
</organism>
<comment type="caution">
    <text evidence="2">The sequence shown here is derived from an EMBL/GenBank/DDBJ whole genome shotgun (WGS) entry which is preliminary data.</text>
</comment>
<gene>
    <name evidence="2" type="ORF">BGAL_0229g00040</name>
</gene>
<feature type="compositionally biased region" description="Basic and acidic residues" evidence="1">
    <location>
        <begin position="190"/>
        <end position="200"/>
    </location>
</feature>